<protein>
    <submittedName>
        <fullName evidence="1">Uncharacterized protein</fullName>
    </submittedName>
</protein>
<proteinExistence type="predicted"/>
<organism evidence="1 2">
    <name type="scientific">Melanomma pulvis-pyrius CBS 109.77</name>
    <dbReference type="NCBI Taxonomy" id="1314802"/>
    <lineage>
        <taxon>Eukaryota</taxon>
        <taxon>Fungi</taxon>
        <taxon>Dikarya</taxon>
        <taxon>Ascomycota</taxon>
        <taxon>Pezizomycotina</taxon>
        <taxon>Dothideomycetes</taxon>
        <taxon>Pleosporomycetidae</taxon>
        <taxon>Pleosporales</taxon>
        <taxon>Melanommataceae</taxon>
        <taxon>Melanomma</taxon>
    </lineage>
</organism>
<name>A0A6A6XWQ5_9PLEO</name>
<gene>
    <name evidence="1" type="ORF">K505DRAFT_114139</name>
</gene>
<evidence type="ECO:0000313" key="1">
    <source>
        <dbReference type="EMBL" id="KAF2800809.1"/>
    </source>
</evidence>
<dbReference type="Proteomes" id="UP000799757">
    <property type="component" value="Unassembled WGS sequence"/>
</dbReference>
<keyword evidence="2" id="KW-1185">Reference proteome</keyword>
<dbReference type="AlphaFoldDB" id="A0A6A6XWQ5"/>
<dbReference type="EMBL" id="MU001742">
    <property type="protein sequence ID" value="KAF2800809.1"/>
    <property type="molecule type" value="Genomic_DNA"/>
</dbReference>
<reference evidence="1" key="1">
    <citation type="journal article" date="2020" name="Stud. Mycol.">
        <title>101 Dothideomycetes genomes: a test case for predicting lifestyles and emergence of pathogens.</title>
        <authorList>
            <person name="Haridas S."/>
            <person name="Albert R."/>
            <person name="Binder M."/>
            <person name="Bloem J."/>
            <person name="Labutti K."/>
            <person name="Salamov A."/>
            <person name="Andreopoulos B."/>
            <person name="Baker S."/>
            <person name="Barry K."/>
            <person name="Bills G."/>
            <person name="Bluhm B."/>
            <person name="Cannon C."/>
            <person name="Castanera R."/>
            <person name="Culley D."/>
            <person name="Daum C."/>
            <person name="Ezra D."/>
            <person name="Gonzalez J."/>
            <person name="Henrissat B."/>
            <person name="Kuo A."/>
            <person name="Liang C."/>
            <person name="Lipzen A."/>
            <person name="Lutzoni F."/>
            <person name="Magnuson J."/>
            <person name="Mondo S."/>
            <person name="Nolan M."/>
            <person name="Ohm R."/>
            <person name="Pangilinan J."/>
            <person name="Park H.-J."/>
            <person name="Ramirez L."/>
            <person name="Alfaro M."/>
            <person name="Sun H."/>
            <person name="Tritt A."/>
            <person name="Yoshinaga Y."/>
            <person name="Zwiers L.-H."/>
            <person name="Turgeon B."/>
            <person name="Goodwin S."/>
            <person name="Spatafora J."/>
            <person name="Crous P."/>
            <person name="Grigoriev I."/>
        </authorList>
    </citation>
    <scope>NUCLEOTIDE SEQUENCE</scope>
    <source>
        <strain evidence="1">CBS 109.77</strain>
    </source>
</reference>
<accession>A0A6A6XWQ5</accession>
<evidence type="ECO:0000313" key="2">
    <source>
        <dbReference type="Proteomes" id="UP000799757"/>
    </source>
</evidence>
<sequence length="204" mass="22486">MQSVVSDDGFNGADHLQGHGYANGPVWASLQRAAFVARRVHGGERAGRRGDWAEDRDEVVTSERPPERLLLPAAGSRGFVPHVCNSHTLTLHLAGFATMTIKFSKKANPPLRHDERASLLSIAGFSQIHLSSPFAYFLHRDGRGRLCVADHHSCPQSEAISRFTNIHLHAVPIESSWLFPYGSRNVRFAGSAPTEALRGYRFGH</sequence>